<protein>
    <submittedName>
        <fullName evidence="2">Uncharacterized protein</fullName>
    </submittedName>
</protein>
<keyword evidence="3" id="KW-1185">Reference proteome</keyword>
<reference evidence="2 3" key="1">
    <citation type="submission" date="2023-09" db="EMBL/GenBank/DDBJ databases">
        <title>Genomes of two closely related lineages of the louse Polyplax serrata with different host specificities.</title>
        <authorList>
            <person name="Martinu J."/>
            <person name="Tarabai H."/>
            <person name="Stefka J."/>
            <person name="Hypsa V."/>
        </authorList>
    </citation>
    <scope>NUCLEOTIDE SEQUENCE [LARGE SCALE GENOMIC DNA]</scope>
    <source>
        <strain evidence="2">98ZLc_SE</strain>
    </source>
</reference>
<proteinExistence type="predicted"/>
<evidence type="ECO:0000256" key="1">
    <source>
        <dbReference type="SAM" id="MobiDB-lite"/>
    </source>
</evidence>
<dbReference type="EMBL" id="JAWJWF010000001">
    <property type="protein sequence ID" value="KAK6640227.1"/>
    <property type="molecule type" value="Genomic_DNA"/>
</dbReference>
<feature type="compositionally biased region" description="Acidic residues" evidence="1">
    <location>
        <begin position="78"/>
        <end position="95"/>
    </location>
</feature>
<feature type="region of interest" description="Disordered" evidence="1">
    <location>
        <begin position="78"/>
        <end position="108"/>
    </location>
</feature>
<comment type="caution">
    <text evidence="2">The sequence shown here is derived from an EMBL/GenBank/DDBJ whole genome shotgun (WGS) entry which is preliminary data.</text>
</comment>
<evidence type="ECO:0000313" key="3">
    <source>
        <dbReference type="Proteomes" id="UP001359485"/>
    </source>
</evidence>
<gene>
    <name evidence="2" type="ORF">RUM44_011913</name>
</gene>
<organism evidence="2 3">
    <name type="scientific">Polyplax serrata</name>
    <name type="common">Common mouse louse</name>
    <dbReference type="NCBI Taxonomy" id="468196"/>
    <lineage>
        <taxon>Eukaryota</taxon>
        <taxon>Metazoa</taxon>
        <taxon>Ecdysozoa</taxon>
        <taxon>Arthropoda</taxon>
        <taxon>Hexapoda</taxon>
        <taxon>Insecta</taxon>
        <taxon>Pterygota</taxon>
        <taxon>Neoptera</taxon>
        <taxon>Paraneoptera</taxon>
        <taxon>Psocodea</taxon>
        <taxon>Troctomorpha</taxon>
        <taxon>Phthiraptera</taxon>
        <taxon>Anoplura</taxon>
        <taxon>Polyplacidae</taxon>
        <taxon>Polyplax</taxon>
    </lineage>
</organism>
<dbReference type="Proteomes" id="UP001359485">
    <property type="component" value="Unassembled WGS sequence"/>
</dbReference>
<sequence length="108" mass="12520">MKEMKERIKRKIQKPEIDSLKLLSTEEKSFIRSGEREKDENWVSRRILGVGWKQKIQVVACSRLSSISLWEKKVQEEEEKFDDDGGEGDGNETEAEGNSAADKVVFMW</sequence>
<name>A0ABR1BE24_POLSC</name>
<evidence type="ECO:0000313" key="2">
    <source>
        <dbReference type="EMBL" id="KAK6640227.1"/>
    </source>
</evidence>
<accession>A0ABR1BE24</accession>